<organism evidence="1 2">
    <name type="scientific">Boeremia exigua</name>
    <dbReference type="NCBI Taxonomy" id="749465"/>
    <lineage>
        <taxon>Eukaryota</taxon>
        <taxon>Fungi</taxon>
        <taxon>Dikarya</taxon>
        <taxon>Ascomycota</taxon>
        <taxon>Pezizomycotina</taxon>
        <taxon>Dothideomycetes</taxon>
        <taxon>Pleosporomycetidae</taxon>
        <taxon>Pleosporales</taxon>
        <taxon>Pleosporineae</taxon>
        <taxon>Didymellaceae</taxon>
        <taxon>Boeremia</taxon>
    </lineage>
</organism>
<sequence>MRFLCFHGMGTNSKIFEAQTARLRLSLGGEHEYIFIDGSIPTPAAPGMPPFRPAQHLPPSLAHTSEPRPLALTWQGLKELVPNNTGFFRYAVDNDLTAALEMYTNIEEFVTSEGPFDGMMGFSEGAGVGASLLAYQEKMADTDVG</sequence>
<evidence type="ECO:0000313" key="2">
    <source>
        <dbReference type="Proteomes" id="UP001153331"/>
    </source>
</evidence>
<gene>
    <name evidence="1" type="ORF">OPT61_g1937</name>
</gene>
<keyword evidence="2" id="KW-1185">Reference proteome</keyword>
<accession>A0ACC2INJ2</accession>
<proteinExistence type="predicted"/>
<evidence type="ECO:0000313" key="1">
    <source>
        <dbReference type="EMBL" id="KAJ8116683.1"/>
    </source>
</evidence>
<comment type="caution">
    <text evidence="1">The sequence shown here is derived from an EMBL/GenBank/DDBJ whole genome shotgun (WGS) entry which is preliminary data.</text>
</comment>
<dbReference type="Proteomes" id="UP001153331">
    <property type="component" value="Unassembled WGS sequence"/>
</dbReference>
<reference evidence="1" key="1">
    <citation type="submission" date="2022-11" db="EMBL/GenBank/DDBJ databases">
        <title>Genome Sequence of Boeremia exigua.</title>
        <authorList>
            <person name="Buettner E."/>
        </authorList>
    </citation>
    <scope>NUCLEOTIDE SEQUENCE</scope>
    <source>
        <strain evidence="1">CU02</strain>
    </source>
</reference>
<dbReference type="EMBL" id="JAPHNI010000083">
    <property type="protein sequence ID" value="KAJ8116683.1"/>
    <property type="molecule type" value="Genomic_DNA"/>
</dbReference>
<protein>
    <submittedName>
        <fullName evidence="1">Uncharacterized protein</fullName>
    </submittedName>
</protein>
<name>A0ACC2INJ2_9PLEO</name>